<dbReference type="AlphaFoldDB" id="A0A8S4DU30"/>
<reference evidence="3" key="1">
    <citation type="submission" date="2020-11" db="EMBL/GenBank/DDBJ databases">
        <authorList>
            <person name="Whiteford S."/>
        </authorList>
    </citation>
    <scope>NUCLEOTIDE SEQUENCE</scope>
</reference>
<feature type="region of interest" description="Disordered" evidence="1">
    <location>
        <begin position="60"/>
        <end position="88"/>
    </location>
</feature>
<protein>
    <submittedName>
        <fullName evidence="3">(diamondback moth) hypothetical protein</fullName>
    </submittedName>
</protein>
<accession>A0A8S4DU30</accession>
<proteinExistence type="predicted"/>
<organism evidence="3 4">
    <name type="scientific">Plutella xylostella</name>
    <name type="common">Diamondback moth</name>
    <name type="synonym">Plutella maculipennis</name>
    <dbReference type="NCBI Taxonomy" id="51655"/>
    <lineage>
        <taxon>Eukaryota</taxon>
        <taxon>Metazoa</taxon>
        <taxon>Ecdysozoa</taxon>
        <taxon>Arthropoda</taxon>
        <taxon>Hexapoda</taxon>
        <taxon>Insecta</taxon>
        <taxon>Pterygota</taxon>
        <taxon>Neoptera</taxon>
        <taxon>Endopterygota</taxon>
        <taxon>Lepidoptera</taxon>
        <taxon>Glossata</taxon>
        <taxon>Ditrysia</taxon>
        <taxon>Yponomeutoidea</taxon>
        <taxon>Plutellidae</taxon>
        <taxon>Plutella</taxon>
    </lineage>
</organism>
<evidence type="ECO:0000256" key="2">
    <source>
        <dbReference type="SAM" id="SignalP"/>
    </source>
</evidence>
<dbReference type="Proteomes" id="UP000653454">
    <property type="component" value="Unassembled WGS sequence"/>
</dbReference>
<evidence type="ECO:0000313" key="4">
    <source>
        <dbReference type="Proteomes" id="UP000653454"/>
    </source>
</evidence>
<gene>
    <name evidence="3" type="ORF">PLXY2_LOCUS2818</name>
</gene>
<keyword evidence="4" id="KW-1185">Reference proteome</keyword>
<feature type="chain" id="PRO_5035718285" evidence="2">
    <location>
        <begin position="18"/>
        <end position="273"/>
    </location>
</feature>
<feature type="signal peptide" evidence="2">
    <location>
        <begin position="1"/>
        <end position="17"/>
    </location>
</feature>
<keyword evidence="2" id="KW-0732">Signal</keyword>
<evidence type="ECO:0000313" key="3">
    <source>
        <dbReference type="EMBL" id="CAG9102923.1"/>
    </source>
</evidence>
<comment type="caution">
    <text evidence="3">The sequence shown here is derived from an EMBL/GenBank/DDBJ whole genome shotgun (WGS) entry which is preliminary data.</text>
</comment>
<sequence>MICILALFLTIISYQGSLQFYQNTMPAPAPMMAPPMMPQMFPMSADMMYQVLPAITRMFNQPPSSHRERSQSRKRYKSSSESEESDKPCACDCMTCSGTADCCRQLCTNCGDQNSVVFVPFPYPVPVPPPSMVPQGNGLVPVDIATEKNLKNDIHEEGTKAAEPTEITSSTPIAFSTETYASEPPMKLRALGINNNCKEGAICNSYSNNKEDLRQGSLPVRKLDKSIFDFNNEEYKMPPKKFIDELVNAEMDMLEEERKLRNLLSNFDNEVQH</sequence>
<dbReference type="EMBL" id="CAJHNJ030000007">
    <property type="protein sequence ID" value="CAG9102923.1"/>
    <property type="molecule type" value="Genomic_DNA"/>
</dbReference>
<name>A0A8S4DU30_PLUXY</name>
<evidence type="ECO:0000256" key="1">
    <source>
        <dbReference type="SAM" id="MobiDB-lite"/>
    </source>
</evidence>